<dbReference type="OrthoDB" id="20797at10239"/>
<dbReference type="EMBL" id="KY705409">
    <property type="protein sequence ID" value="ARM70437.1"/>
    <property type="molecule type" value="Genomic_DNA"/>
</dbReference>
<evidence type="ECO:0000313" key="1">
    <source>
        <dbReference type="EMBL" id="ARM70437.1"/>
    </source>
</evidence>
<sequence length="233" mass="26006">MNTSNKTLLQILVETLPKVGGWPKAANYAVQDSDGTVKFSKSINFLHIKAGEWCSNKDGDDWIYGDRPFEGNFRHYITANDWNISIVTREKYESAMAASQAVLGNNGWIDWHGGECPVDSDTIVEVKFRKPSPLHFSNDRAGDFVWSHHGSSGDIIAYRLVDKNELETACIDVKRDAVKPSDAQLEADLNECEARDEILYELANFAATTKTSLDIGVATEISIWLSGKGYRKQ</sequence>
<accession>A0A1W6JT63</accession>
<proteinExistence type="predicted"/>
<organism evidence="1 2">
    <name type="scientific">Escherichia phage vB_EcoM_ECOO78</name>
    <dbReference type="NCBI Taxonomy" id="1970797"/>
    <lineage>
        <taxon>Viruses</taxon>
        <taxon>Duplodnaviria</taxon>
        <taxon>Heunggongvirae</taxon>
        <taxon>Uroviricota</taxon>
        <taxon>Caudoviricetes</taxon>
        <taxon>Iiscvirinae</taxon>
        <taxon>Jilinvirus</taxon>
        <taxon>Jilinvirus ECOO78</taxon>
    </lineage>
</organism>
<name>A0A1W6JT63_9CAUD</name>
<dbReference type="Proteomes" id="UP000221777">
    <property type="component" value="Segment"/>
</dbReference>
<evidence type="ECO:0000313" key="2">
    <source>
        <dbReference type="Proteomes" id="UP000221777"/>
    </source>
</evidence>
<keyword evidence="2" id="KW-1185">Reference proteome</keyword>
<protein>
    <submittedName>
        <fullName evidence="1">Uncharacterized protein</fullName>
    </submittedName>
</protein>
<reference evidence="2" key="1">
    <citation type="submission" date="2017-03" db="EMBL/GenBank/DDBJ databases">
        <authorList>
            <person name="Guo Z."/>
            <person name="Lei L."/>
            <person name="Yang J."/>
        </authorList>
    </citation>
    <scope>NUCLEOTIDE SEQUENCE [LARGE SCALE GENOMIC DNA]</scope>
</reference>
<gene>
    <name evidence="1" type="ORF">vBEcoMECOO78_32</name>
</gene>